<dbReference type="SUPFAM" id="SSF111347">
    <property type="entry name" value="Rap/Ran-GAP"/>
    <property type="match status" value="1"/>
</dbReference>
<feature type="domain" description="Rap-GAP" evidence="3">
    <location>
        <begin position="1274"/>
        <end position="1512"/>
    </location>
</feature>
<keyword evidence="1" id="KW-0343">GTPase activation</keyword>
<accession>A0AAD6J8B2</accession>
<dbReference type="Pfam" id="PF03542">
    <property type="entry name" value="Tuberin"/>
    <property type="match status" value="1"/>
</dbReference>
<dbReference type="EMBL" id="JAQGDS010000001">
    <property type="protein sequence ID" value="KAJ6264721.1"/>
    <property type="molecule type" value="Genomic_DNA"/>
</dbReference>
<evidence type="ECO:0000313" key="4">
    <source>
        <dbReference type="EMBL" id="KAJ6264721.1"/>
    </source>
</evidence>
<dbReference type="Pfam" id="PF02145">
    <property type="entry name" value="Rap_GAP"/>
    <property type="match status" value="1"/>
</dbReference>
<feature type="compositionally biased region" description="Gly residues" evidence="2">
    <location>
        <begin position="16"/>
        <end position="25"/>
    </location>
</feature>
<protein>
    <submittedName>
        <fullName evidence="4">Tuberin</fullName>
    </submittedName>
</protein>
<dbReference type="GO" id="GO:0005096">
    <property type="term" value="F:GTPase activator activity"/>
    <property type="evidence" value="ECO:0007669"/>
    <property type="project" value="UniProtKB-KW"/>
</dbReference>
<feature type="region of interest" description="Disordered" evidence="2">
    <location>
        <begin position="1"/>
        <end position="87"/>
    </location>
</feature>
<dbReference type="InterPro" id="IPR018515">
    <property type="entry name" value="Tuberin-type_domain"/>
</dbReference>
<name>A0AAD6J8B2_DREDA</name>
<dbReference type="GO" id="GO:0051056">
    <property type="term" value="P:regulation of small GTPase mediated signal transduction"/>
    <property type="evidence" value="ECO:0007669"/>
    <property type="project" value="InterPro"/>
</dbReference>
<reference evidence="4" key="1">
    <citation type="submission" date="2023-01" db="EMBL/GenBank/DDBJ databases">
        <title>The chitinases involved in constricting ring structure development in the nematode-trapping fungus Drechslerella dactyloides.</title>
        <authorList>
            <person name="Wang R."/>
            <person name="Zhang L."/>
            <person name="Tang P."/>
            <person name="Li S."/>
            <person name="Liang L."/>
        </authorList>
    </citation>
    <scope>NUCLEOTIDE SEQUENCE</scope>
    <source>
        <strain evidence="4">YMF1.00031</strain>
    </source>
</reference>
<dbReference type="InterPro" id="IPR000331">
    <property type="entry name" value="Rap/Ran_GAP_dom"/>
</dbReference>
<dbReference type="Pfam" id="PF11864">
    <property type="entry name" value="DUF3384"/>
    <property type="match status" value="1"/>
</dbReference>
<dbReference type="InterPro" id="IPR027107">
    <property type="entry name" value="Tuberin/Ral-act_asu"/>
</dbReference>
<dbReference type="InterPro" id="IPR024584">
    <property type="entry name" value="Tuberin_N"/>
</dbReference>
<evidence type="ECO:0000256" key="1">
    <source>
        <dbReference type="ARBA" id="ARBA00022468"/>
    </source>
</evidence>
<sequence length="1564" mass="172926">MSRVDSPPDGKQISAAGGGGGGGLAGVFRRLKSSTTSSPIATHPSGPSFGPTSPSSPPPHTDASSTSPNGDYSNGLTAADGPRVANAGGSVHMHHMLLQLKQGNAMPTRINAAEALCQALVEYPVQAVSTVWLTAQDLADIHNPPAARQVAFRLLIACISQSEGSSLDRITYFRAIANSHSTNDFELQLEALVALTNNGKDLVAFERDIQPLLSRWLKGWFREATAARQARKRDNYPTNTYSQAEANLQQLFSFLIGVVKFSFKTFQERELVALLNDVLSICKKTTSKEDITRSLMFIDALITYGYIPKPSLTPCIEVLCGAYATIRDLTDATWNAISNLCKSYMAHNSILALRSILESPSRKESQFNSNTLRGAVCFCERLLLGSGENGLPEIQISTVMTAYRASLSANNPRLELDLCRAIFNLLTKREVVEQIAFDEWAIPLDIVYQCSVRATERLQAVAPNPDAAQKKDNIAIAVFNSVAQIIGQLERLCAGGDFPSADIVMDFFVKMNLHLPDSCAELVIDYYATEHMCYPSCSSWLLNSRKLIDIFFKNTNRPYQMRISVLSLIKDVYETIKEVCDERSLHALIVAIFDVMPQEKDIQVLDNLVRVAVDVAKDGGHLLFDKILTVMVETLEHTTMKTAQQQQQQRKSPGEEAVKVPSVSNIIATGFTWIFIQNFQANPSRALAVYDELLRIAESRAHDIEARLTAARLLVRIRADSENYICLVEDTESYSIATMLGKTERPIEDPTRAEPEVVEIAQTLGRNSSVRRVDSHGTLSRTTGREKYARMKPKYVTLWRYPETAMFPEPLPQLASQELFCCSEPFDADNASSTILGAQHERKVLNLRKWLDIVNGVIENGTEFEFYSYLLVHVPSQLCNKTLFAECGEQVQQMRLIICEQLHTNRFPNFDMPADLRKADLAVAMIHVLTILLAYQEYFNRTDQEAMVKAFQLGLSSWQRTAKPCIHALSICSYELPMATTKFLPGILIKLSQIITTAAVSVHILEFLLLLAHLPGTTVNFTEPDYKSVFAVAFRYIQHTKETHLHRSASLHKASGRDNPSSPEMVAVGAASQEQPQISQYVLTLAYNVISTWFLALKLSDRARYVTWITRGLILGDGGHRDVLDEQSQASIDMLRRFTYADVEVKNHVQSARAAAGGATSGKSWLLGAKIITINTSAISGVSQVIIRQPSGTSSFSLSPESQQAQSILQGSFTPEALAVSDESPVDRSHTLLEATRQPAVLPSHVLMQLTTDVSSEMSRPVLLPEDDQTTRAISVFDHIPVVDFHKIGVVYVGAGQTEETEILSNVMGSSDYTDFVDKLGDLIALKGATINTGGLDREHNIDGEFTFYWSDKITQIMFHVTTMMPTNRIHDPQCTGKKRHIGNDFVSIIFNNSGLPYEFNTIPAQFNFVNIVITPEAKTGFIATRLKDYDDADRLFYRVQLLVKPGLPPISPAADAKMVSGKHLAAFVRNLALNASVFAHVYNEGGNDFVSNWRHRLRAINKLREKLGVAVSPGSRASDYRRVSMAASVNSADVPDVHAGHVGHAGSSEVDGLLENVDFSKWT</sequence>
<proteinExistence type="predicted"/>
<keyword evidence="5" id="KW-1185">Reference proteome</keyword>
<gene>
    <name evidence="4" type="ORF">Dda_0871</name>
</gene>
<dbReference type="FunFam" id="3.40.50.11210:FF:000007">
    <property type="entry name" value="Tuberous sclerosis 2"/>
    <property type="match status" value="1"/>
</dbReference>
<dbReference type="InterPro" id="IPR035974">
    <property type="entry name" value="Rap/Ran-GAP_sf"/>
</dbReference>
<dbReference type="GO" id="GO:0032007">
    <property type="term" value="P:negative regulation of TOR signaling"/>
    <property type="evidence" value="ECO:0007669"/>
    <property type="project" value="TreeGrafter"/>
</dbReference>
<dbReference type="GO" id="GO:0005634">
    <property type="term" value="C:nucleus"/>
    <property type="evidence" value="ECO:0007669"/>
    <property type="project" value="InterPro"/>
</dbReference>
<dbReference type="PROSITE" id="PS50085">
    <property type="entry name" value="RAPGAP"/>
    <property type="match status" value="1"/>
</dbReference>
<evidence type="ECO:0000313" key="5">
    <source>
        <dbReference type="Proteomes" id="UP001221413"/>
    </source>
</evidence>
<dbReference type="Gene3D" id="3.40.50.11210">
    <property type="entry name" value="Rap/Ran-GAP"/>
    <property type="match status" value="1"/>
</dbReference>
<organism evidence="4 5">
    <name type="scientific">Drechslerella dactyloides</name>
    <name type="common">Nematode-trapping fungus</name>
    <name type="synonym">Arthrobotrys dactyloides</name>
    <dbReference type="NCBI Taxonomy" id="74499"/>
    <lineage>
        <taxon>Eukaryota</taxon>
        <taxon>Fungi</taxon>
        <taxon>Dikarya</taxon>
        <taxon>Ascomycota</taxon>
        <taxon>Pezizomycotina</taxon>
        <taxon>Orbiliomycetes</taxon>
        <taxon>Orbiliales</taxon>
        <taxon>Orbiliaceae</taxon>
        <taxon>Drechslerella</taxon>
    </lineage>
</organism>
<dbReference type="PANTHER" id="PTHR10063">
    <property type="entry name" value="TUBERIN"/>
    <property type="match status" value="1"/>
</dbReference>
<dbReference type="Proteomes" id="UP001221413">
    <property type="component" value="Unassembled WGS sequence"/>
</dbReference>
<evidence type="ECO:0000259" key="3">
    <source>
        <dbReference type="PROSITE" id="PS50085"/>
    </source>
</evidence>
<evidence type="ECO:0000256" key="2">
    <source>
        <dbReference type="SAM" id="MobiDB-lite"/>
    </source>
</evidence>
<comment type="caution">
    <text evidence="4">The sequence shown here is derived from an EMBL/GenBank/DDBJ whole genome shotgun (WGS) entry which is preliminary data.</text>
</comment>
<dbReference type="PANTHER" id="PTHR10063:SF0">
    <property type="entry name" value="TUBERIN"/>
    <property type="match status" value="1"/>
</dbReference>
<feature type="compositionally biased region" description="Low complexity" evidence="2">
    <location>
        <begin position="42"/>
        <end position="53"/>
    </location>
</feature>
<dbReference type="GO" id="GO:0033596">
    <property type="term" value="C:TSC1-TSC2 complex"/>
    <property type="evidence" value="ECO:0007669"/>
    <property type="project" value="TreeGrafter"/>
</dbReference>